<protein>
    <submittedName>
        <fullName evidence="1">Uncharacterized protein</fullName>
    </submittedName>
</protein>
<accession>J3L901</accession>
<proteinExistence type="predicted"/>
<dbReference type="AlphaFoldDB" id="J3L901"/>
<sequence>MAATLVFMSISTKYSDVLVDRNMSTIHLCLQKVWLMAFQGCMPLKACVGAGWLIDFDSHEKEQDTRRLHMQIGRLLLGILDNPDAEKSSCDRCSRISKN</sequence>
<evidence type="ECO:0000313" key="1">
    <source>
        <dbReference type="EnsemblPlants" id="OB02G11180.1"/>
    </source>
</evidence>
<evidence type="ECO:0000313" key="2">
    <source>
        <dbReference type="Proteomes" id="UP000006038"/>
    </source>
</evidence>
<dbReference type="EnsemblPlants" id="OB02G11180.1">
    <property type="protein sequence ID" value="OB02G11180.1"/>
    <property type="gene ID" value="OB02G11180"/>
</dbReference>
<reference evidence="1" key="1">
    <citation type="submission" date="2013-04" db="UniProtKB">
        <authorList>
            <consortium name="EnsemblPlants"/>
        </authorList>
    </citation>
    <scope>IDENTIFICATION</scope>
</reference>
<dbReference type="Proteomes" id="UP000006038">
    <property type="component" value="Unassembled WGS sequence"/>
</dbReference>
<keyword evidence="2" id="KW-1185">Reference proteome</keyword>
<dbReference type="HOGENOM" id="CLU_2324123_0_0_1"/>
<name>J3L901_ORYBR</name>
<dbReference type="Gramene" id="OB02G11180.1">
    <property type="protein sequence ID" value="OB02G11180.1"/>
    <property type="gene ID" value="OB02G11180"/>
</dbReference>
<organism evidence="1">
    <name type="scientific">Oryza brachyantha</name>
    <name type="common">malo sina</name>
    <dbReference type="NCBI Taxonomy" id="4533"/>
    <lineage>
        <taxon>Eukaryota</taxon>
        <taxon>Viridiplantae</taxon>
        <taxon>Streptophyta</taxon>
        <taxon>Embryophyta</taxon>
        <taxon>Tracheophyta</taxon>
        <taxon>Spermatophyta</taxon>
        <taxon>Magnoliopsida</taxon>
        <taxon>Liliopsida</taxon>
        <taxon>Poales</taxon>
        <taxon>Poaceae</taxon>
        <taxon>BOP clade</taxon>
        <taxon>Oryzoideae</taxon>
        <taxon>Oryzeae</taxon>
        <taxon>Oryzinae</taxon>
        <taxon>Oryza</taxon>
    </lineage>
</organism>